<sequence>MAEAWDFGRGLSGYGWRTPDARANLLLTHGFAEYAERYVAHYHALVPKLNALGFDVYGWDMRGHGRSAGARGVADLREAVADHRAARRVLVAQGKPLFLFGHSLGGLVTAASVAEDGKDVAGVVLSAPALLISAPAHLRAIARFVSMFAPSARLAPPLDAEGLSRIPEEVEGYRNDPMVSDTRVPAKTGATAIDVAERAWAQYPEWVTPVLVLHGEKDRATDPEGSKRFAATIRATDKRLELYPEGRHELLNDLERDAAMDVILAWLAERMARG</sequence>
<dbReference type="InterPro" id="IPR022742">
    <property type="entry name" value="Hydrolase_4"/>
</dbReference>
<dbReference type="EC" id="3.1.1.-" evidence="2"/>
<reference evidence="3" key="1">
    <citation type="submission" date="2019-12" db="EMBL/GenBank/DDBJ databases">
        <title>Complete genome of Terracaulis silvestris 0127_4.</title>
        <authorList>
            <person name="Vieira S."/>
            <person name="Riedel T."/>
            <person name="Sproer C."/>
            <person name="Pascual J."/>
            <person name="Boedeker C."/>
            <person name="Overmann J."/>
        </authorList>
    </citation>
    <scope>NUCLEOTIDE SEQUENCE [LARGE SCALE GENOMIC DNA]</scope>
    <source>
        <strain evidence="3">0127_4</strain>
    </source>
</reference>
<gene>
    <name evidence="2" type="primary">ytpA_2</name>
    <name evidence="2" type="ORF">DSM104635_00916</name>
</gene>
<evidence type="ECO:0000313" key="3">
    <source>
        <dbReference type="Proteomes" id="UP000431269"/>
    </source>
</evidence>
<evidence type="ECO:0000259" key="1">
    <source>
        <dbReference type="Pfam" id="PF12146"/>
    </source>
</evidence>
<dbReference type="Proteomes" id="UP000431269">
    <property type="component" value="Chromosome"/>
</dbReference>
<dbReference type="EMBL" id="CP047045">
    <property type="protein sequence ID" value="QGZ94100.1"/>
    <property type="molecule type" value="Genomic_DNA"/>
</dbReference>
<keyword evidence="3" id="KW-1185">Reference proteome</keyword>
<dbReference type="Pfam" id="PF12146">
    <property type="entry name" value="Hydrolase_4"/>
    <property type="match status" value="1"/>
</dbReference>
<accession>A0A6I6MH36</accession>
<organism evidence="2 3">
    <name type="scientific">Terricaulis silvestris</name>
    <dbReference type="NCBI Taxonomy" id="2686094"/>
    <lineage>
        <taxon>Bacteria</taxon>
        <taxon>Pseudomonadati</taxon>
        <taxon>Pseudomonadota</taxon>
        <taxon>Alphaproteobacteria</taxon>
        <taxon>Caulobacterales</taxon>
        <taxon>Caulobacteraceae</taxon>
        <taxon>Terricaulis</taxon>
    </lineage>
</organism>
<dbReference type="InterPro" id="IPR029058">
    <property type="entry name" value="AB_hydrolase_fold"/>
</dbReference>
<dbReference type="InterPro" id="IPR051044">
    <property type="entry name" value="MAG_DAG_Lipase"/>
</dbReference>
<dbReference type="RefSeq" id="WP_158765062.1">
    <property type="nucleotide sequence ID" value="NZ_CP047045.1"/>
</dbReference>
<dbReference type="KEGG" id="tsv:DSM104635_00916"/>
<feature type="domain" description="Serine aminopeptidase S33" evidence="1">
    <location>
        <begin position="20"/>
        <end position="255"/>
    </location>
</feature>
<name>A0A6I6MH36_9CAUL</name>
<proteinExistence type="predicted"/>
<dbReference type="AlphaFoldDB" id="A0A6I6MH36"/>
<dbReference type="PANTHER" id="PTHR11614">
    <property type="entry name" value="PHOSPHOLIPASE-RELATED"/>
    <property type="match status" value="1"/>
</dbReference>
<dbReference type="SUPFAM" id="SSF53474">
    <property type="entry name" value="alpha/beta-Hydrolases"/>
    <property type="match status" value="1"/>
</dbReference>
<evidence type="ECO:0000313" key="2">
    <source>
        <dbReference type="EMBL" id="QGZ94100.1"/>
    </source>
</evidence>
<protein>
    <submittedName>
        <fullName evidence="2">Phospholipase YtpA</fullName>
        <ecNumber evidence="2">3.1.1.-</ecNumber>
    </submittedName>
</protein>
<dbReference type="Gene3D" id="3.40.50.1820">
    <property type="entry name" value="alpha/beta hydrolase"/>
    <property type="match status" value="1"/>
</dbReference>
<dbReference type="GO" id="GO:0016787">
    <property type="term" value="F:hydrolase activity"/>
    <property type="evidence" value="ECO:0007669"/>
    <property type="project" value="UniProtKB-KW"/>
</dbReference>
<keyword evidence="2" id="KW-0378">Hydrolase</keyword>